<dbReference type="STRING" id="387005.A0A183HML3"/>
<dbReference type="PANTHER" id="PTHR12532:SF0">
    <property type="entry name" value="TRANSLATIONAL ACTIVATOR OF CYTOCHROME C OXIDASE 1"/>
    <property type="match status" value="1"/>
</dbReference>
<reference evidence="4" key="1">
    <citation type="submission" date="2016-06" db="UniProtKB">
        <authorList>
            <consortium name="WormBaseParasite"/>
        </authorList>
    </citation>
    <scope>IDENTIFICATION</scope>
</reference>
<dbReference type="EMBL" id="UZAJ01010092">
    <property type="protein sequence ID" value="VDO57073.1"/>
    <property type="molecule type" value="Genomic_DNA"/>
</dbReference>
<sequence length="211" mass="23890">MQKISCCVYFSFLKKNFSHCNIYLFQLQPPKIAKITVLGPSGSIFIIESEGLSLKKLLDFLTASLEKIGSEFQLSKNDYSKAFEDKGVIIVSAIKADKILSLDEMEEICIELDCDDVNKFEEDGATFYELICVRNKFAQLLAAIEEQGFDVKCSALQSYAINPVEINKHDTEMITQLYQTLRENENITQVYANIRPNSIPIRPLKLKAAVQ</sequence>
<dbReference type="InterPro" id="IPR029072">
    <property type="entry name" value="YebC-like"/>
</dbReference>
<gene>
    <name evidence="2" type="ORF">OFLC_LOCUS8725</name>
</gene>
<dbReference type="AlphaFoldDB" id="A0A183HML3"/>
<dbReference type="Proteomes" id="UP000267606">
    <property type="component" value="Unassembled WGS sequence"/>
</dbReference>
<dbReference type="SUPFAM" id="SSF75625">
    <property type="entry name" value="YebC-like"/>
    <property type="match status" value="1"/>
</dbReference>
<evidence type="ECO:0000259" key="1">
    <source>
        <dbReference type="Pfam" id="PF01709"/>
    </source>
</evidence>
<dbReference type="Gene3D" id="3.30.70.980">
    <property type="match status" value="2"/>
</dbReference>
<keyword evidence="3" id="KW-1185">Reference proteome</keyword>
<feature type="domain" description="TACO1/YebC-like second and third" evidence="1">
    <location>
        <begin position="37"/>
        <end position="194"/>
    </location>
</feature>
<evidence type="ECO:0000313" key="4">
    <source>
        <dbReference type="WBParaSite" id="OFLC_0000872401-mRNA-1"/>
    </source>
</evidence>
<dbReference type="WBParaSite" id="OFLC_0000872401-mRNA-1">
    <property type="protein sequence ID" value="OFLC_0000872401-mRNA-1"/>
    <property type="gene ID" value="OFLC_0000872401"/>
</dbReference>
<dbReference type="GO" id="GO:0005739">
    <property type="term" value="C:mitochondrion"/>
    <property type="evidence" value="ECO:0007669"/>
    <property type="project" value="TreeGrafter"/>
</dbReference>
<protein>
    <submittedName>
        <fullName evidence="4">MutL_C domain-containing protein</fullName>
    </submittedName>
</protein>
<reference evidence="2 3" key="2">
    <citation type="submission" date="2018-11" db="EMBL/GenBank/DDBJ databases">
        <authorList>
            <consortium name="Pathogen Informatics"/>
        </authorList>
    </citation>
    <scope>NUCLEOTIDE SEQUENCE [LARGE SCALE GENOMIC DNA]</scope>
</reference>
<dbReference type="PANTHER" id="PTHR12532">
    <property type="entry name" value="TRANSLATIONAL ACTIVATOR OF CYTOCHROME C OXIDASE 1"/>
    <property type="match status" value="1"/>
</dbReference>
<dbReference type="Pfam" id="PF01709">
    <property type="entry name" value="Transcrip_reg"/>
    <property type="match status" value="1"/>
</dbReference>
<organism evidence="4">
    <name type="scientific">Onchocerca flexuosa</name>
    <dbReference type="NCBI Taxonomy" id="387005"/>
    <lineage>
        <taxon>Eukaryota</taxon>
        <taxon>Metazoa</taxon>
        <taxon>Ecdysozoa</taxon>
        <taxon>Nematoda</taxon>
        <taxon>Chromadorea</taxon>
        <taxon>Rhabditida</taxon>
        <taxon>Spirurina</taxon>
        <taxon>Spiruromorpha</taxon>
        <taxon>Filarioidea</taxon>
        <taxon>Onchocercidae</taxon>
        <taxon>Onchocerca</taxon>
    </lineage>
</organism>
<evidence type="ECO:0000313" key="3">
    <source>
        <dbReference type="Proteomes" id="UP000267606"/>
    </source>
</evidence>
<evidence type="ECO:0000313" key="2">
    <source>
        <dbReference type="EMBL" id="VDO57073.1"/>
    </source>
</evidence>
<name>A0A183HML3_9BILA</name>
<dbReference type="InterPro" id="IPR002876">
    <property type="entry name" value="Transcrip_reg_TACO1-like"/>
</dbReference>
<accession>A0A183HML3</accession>
<dbReference type="InterPro" id="IPR026564">
    <property type="entry name" value="Transcrip_reg_TACO1-like_dom3"/>
</dbReference>
<dbReference type="InterPro" id="IPR048300">
    <property type="entry name" value="TACO1_YebC-like_2nd/3rd_dom"/>
</dbReference>
<proteinExistence type="predicted"/>